<dbReference type="Proteomes" id="UP000236319">
    <property type="component" value="Unassembled WGS sequence"/>
</dbReference>
<evidence type="ECO:0000313" key="2">
    <source>
        <dbReference type="Proteomes" id="UP000236319"/>
    </source>
</evidence>
<comment type="caution">
    <text evidence="1">The sequence shown here is derived from an EMBL/GenBank/DDBJ whole genome shotgun (WGS) entry which is preliminary data.</text>
</comment>
<dbReference type="EMBL" id="BDSA01000002">
    <property type="protein sequence ID" value="GBE60461.1"/>
    <property type="molecule type" value="Genomic_DNA"/>
</dbReference>
<accession>A0A2H6KBU3</accession>
<sequence length="154" mass="17384">MPSLPPGRAGTGRPLSAGQLCYTVSQEKPPAVCVSHQSARSEKHANDFLGAPTYLEKIVRRRGVGQELRPGELRYVVKFVEDIAEHRLYFRDLEHGNHLFRECGESGSFLLGHESFNKPFLVIRRLLDEGGKQFGEVFLEHFLVGDIGRYAIEF</sequence>
<name>A0A2H6KBU3_9APIC</name>
<dbReference type="VEuPathDB" id="PiroplasmaDB:BOVATA_019540"/>
<proteinExistence type="predicted"/>
<gene>
    <name evidence="1" type="ORF">BOVATA_019540</name>
</gene>
<keyword evidence="2" id="KW-1185">Reference proteome</keyword>
<dbReference type="AlphaFoldDB" id="A0A2H6KBU3"/>
<organism evidence="1 2">
    <name type="scientific">Babesia ovata</name>
    <dbReference type="NCBI Taxonomy" id="189622"/>
    <lineage>
        <taxon>Eukaryota</taxon>
        <taxon>Sar</taxon>
        <taxon>Alveolata</taxon>
        <taxon>Apicomplexa</taxon>
        <taxon>Aconoidasida</taxon>
        <taxon>Piroplasmida</taxon>
        <taxon>Babesiidae</taxon>
        <taxon>Babesia</taxon>
    </lineage>
</organism>
<dbReference type="RefSeq" id="XP_028866704.1">
    <property type="nucleotide sequence ID" value="XM_029010871.1"/>
</dbReference>
<evidence type="ECO:0000313" key="1">
    <source>
        <dbReference type="EMBL" id="GBE60461.1"/>
    </source>
</evidence>
<reference evidence="1 2" key="1">
    <citation type="journal article" date="2017" name="BMC Genomics">
        <title>Whole-genome assembly of Babesia ovata and comparative genomics between closely related pathogens.</title>
        <authorList>
            <person name="Yamagishi J."/>
            <person name="Asada M."/>
            <person name="Hakimi H."/>
            <person name="Tanaka T.Q."/>
            <person name="Sugimoto C."/>
            <person name="Kawazu S."/>
        </authorList>
    </citation>
    <scope>NUCLEOTIDE SEQUENCE [LARGE SCALE GENOMIC DNA]</scope>
    <source>
        <strain evidence="1 2">Miyake</strain>
    </source>
</reference>
<dbReference type="GeneID" id="39874231"/>
<protein>
    <submittedName>
        <fullName evidence="1">Leucine-rich PPR motif-containing mitochondrial protein, putative</fullName>
    </submittedName>
</protein>